<evidence type="ECO:0000256" key="8">
    <source>
        <dbReference type="ARBA" id="ARBA00032386"/>
    </source>
</evidence>
<evidence type="ECO:0000313" key="10">
    <source>
        <dbReference type="Proteomes" id="UP000265643"/>
    </source>
</evidence>
<comment type="similarity">
    <text evidence="1">Belongs to the ROK (NagC/XylR) family.</text>
</comment>
<reference evidence="10" key="1">
    <citation type="submission" date="2018-09" db="EMBL/GenBank/DDBJ databases">
        <title>Draft Genome Sequence of Mediterraneibacter sp. KCTC 15684.</title>
        <authorList>
            <person name="Kim J.S."/>
            <person name="Han K.I."/>
            <person name="Suh M.K."/>
            <person name="Lee K.C."/>
            <person name="Eom M.K."/>
            <person name="Lee J.H."/>
            <person name="Park S.H."/>
            <person name="Kang S.W."/>
            <person name="Park J.E."/>
            <person name="Oh B.S."/>
            <person name="Yu S.Y."/>
            <person name="Choi S.H."/>
            <person name="Lee D.H."/>
            <person name="Yoon H."/>
            <person name="Kim B."/>
            <person name="Yang S.J."/>
            <person name="Lee J.S."/>
        </authorList>
    </citation>
    <scope>NUCLEOTIDE SEQUENCE [LARGE SCALE GENOMIC DNA]</scope>
    <source>
        <strain evidence="10">KCTC 15684</strain>
    </source>
</reference>
<dbReference type="EC" id="2.7.1.2" evidence="2"/>
<dbReference type="GO" id="GO:0005524">
    <property type="term" value="F:ATP binding"/>
    <property type="evidence" value="ECO:0007669"/>
    <property type="project" value="UniProtKB-KW"/>
</dbReference>
<keyword evidence="10" id="KW-1185">Reference proteome</keyword>
<dbReference type="AlphaFoldDB" id="A0A391P5Q8"/>
<accession>A0A391P5Q8</accession>
<dbReference type="InterPro" id="IPR049874">
    <property type="entry name" value="ROK_cs"/>
</dbReference>
<dbReference type="InterPro" id="IPR000600">
    <property type="entry name" value="ROK"/>
</dbReference>
<organism evidence="9 10">
    <name type="scientific">Mediterraneibacter butyricigenes</name>
    <dbReference type="NCBI Taxonomy" id="2316025"/>
    <lineage>
        <taxon>Bacteria</taxon>
        <taxon>Bacillati</taxon>
        <taxon>Bacillota</taxon>
        <taxon>Clostridia</taxon>
        <taxon>Lachnospirales</taxon>
        <taxon>Lachnospiraceae</taxon>
        <taxon>Mediterraneibacter</taxon>
    </lineage>
</organism>
<sequence length="372" mass="40140">MQYCFGIDIGGTSVKIGLLDRKGNLLKKWEIHSRTEQEGAEILPDISESLSGFLKEENIDLQQVLGMGIGVPAPVRADGIVENTVNLGWKYKEVKKEMEQRTGIRTIVGNDANLAALGEMWKGAGNQEKNLLMVTLGTGVGGGLIVDGVPATGSNGAAGEIGHICMNPLEQETCGCGNHGCLEQYASATGIARLARRKLGTELTAKDVFDGVKAGDALCEEIAEEFGRYLGTGLSMVTAVTDPSVIVIGGGVSKAGDILLDYIRGPYREHAFQKAKNVRFAIASLGNDAGIYGAAKLMLQELDAKQEKMIEQVAATMAVENMTLSPDCYKNLRAMASGEKTREQITQEITEKYKKKTEAEHRITERKRDITE</sequence>
<dbReference type="PANTHER" id="PTHR18964">
    <property type="entry name" value="ROK (REPRESSOR, ORF, KINASE) FAMILY"/>
    <property type="match status" value="1"/>
</dbReference>
<evidence type="ECO:0000256" key="6">
    <source>
        <dbReference type="ARBA" id="ARBA00022777"/>
    </source>
</evidence>
<dbReference type="PANTHER" id="PTHR18964:SF149">
    <property type="entry name" value="BIFUNCTIONAL UDP-N-ACETYLGLUCOSAMINE 2-EPIMERASE_N-ACETYLMANNOSAMINE KINASE"/>
    <property type="match status" value="1"/>
</dbReference>
<proteinExistence type="inferred from homology"/>
<protein>
    <recommendedName>
        <fullName evidence="3">Glucokinase</fullName>
        <ecNumber evidence="2">2.7.1.2</ecNumber>
    </recommendedName>
    <alternativeName>
        <fullName evidence="8">Glucose kinase</fullName>
    </alternativeName>
</protein>
<dbReference type="Pfam" id="PF00480">
    <property type="entry name" value="ROK"/>
    <property type="match status" value="1"/>
</dbReference>
<dbReference type="InterPro" id="IPR043129">
    <property type="entry name" value="ATPase_NBD"/>
</dbReference>
<dbReference type="GO" id="GO:0006096">
    <property type="term" value="P:glycolytic process"/>
    <property type="evidence" value="ECO:0007669"/>
    <property type="project" value="InterPro"/>
</dbReference>
<name>A0A391P5Q8_9FIRM</name>
<evidence type="ECO:0000256" key="1">
    <source>
        <dbReference type="ARBA" id="ARBA00006479"/>
    </source>
</evidence>
<evidence type="ECO:0000313" key="9">
    <source>
        <dbReference type="EMBL" id="GCA66138.1"/>
    </source>
</evidence>
<dbReference type="InterPro" id="IPR004654">
    <property type="entry name" value="ROK_glcA"/>
</dbReference>
<evidence type="ECO:0000256" key="4">
    <source>
        <dbReference type="ARBA" id="ARBA00022679"/>
    </source>
</evidence>
<keyword evidence="7" id="KW-0067">ATP-binding</keyword>
<evidence type="ECO:0000256" key="5">
    <source>
        <dbReference type="ARBA" id="ARBA00022741"/>
    </source>
</evidence>
<evidence type="ECO:0000256" key="7">
    <source>
        <dbReference type="ARBA" id="ARBA00022840"/>
    </source>
</evidence>
<keyword evidence="5" id="KW-0547">Nucleotide-binding</keyword>
<dbReference type="SUPFAM" id="SSF53067">
    <property type="entry name" value="Actin-like ATPase domain"/>
    <property type="match status" value="1"/>
</dbReference>
<comment type="caution">
    <text evidence="9">The sequence shown here is derived from an EMBL/GenBank/DDBJ whole genome shotgun (WGS) entry which is preliminary data.</text>
</comment>
<gene>
    <name evidence="9" type="primary">glcK_1</name>
    <name evidence="9" type="ORF">KGMB01110_05740</name>
</gene>
<dbReference type="Proteomes" id="UP000265643">
    <property type="component" value="Unassembled WGS sequence"/>
</dbReference>
<evidence type="ECO:0000256" key="2">
    <source>
        <dbReference type="ARBA" id="ARBA00012323"/>
    </source>
</evidence>
<dbReference type="EMBL" id="BHGK01000001">
    <property type="protein sequence ID" value="GCA66138.1"/>
    <property type="molecule type" value="Genomic_DNA"/>
</dbReference>
<dbReference type="GO" id="GO:0005737">
    <property type="term" value="C:cytoplasm"/>
    <property type="evidence" value="ECO:0007669"/>
    <property type="project" value="InterPro"/>
</dbReference>
<keyword evidence="6 9" id="KW-0418">Kinase</keyword>
<dbReference type="Gene3D" id="3.30.420.40">
    <property type="match status" value="2"/>
</dbReference>
<dbReference type="GO" id="GO:0004340">
    <property type="term" value="F:glucokinase activity"/>
    <property type="evidence" value="ECO:0007669"/>
    <property type="project" value="UniProtKB-EC"/>
</dbReference>
<keyword evidence="4" id="KW-0808">Transferase</keyword>
<evidence type="ECO:0000256" key="3">
    <source>
        <dbReference type="ARBA" id="ARBA00014701"/>
    </source>
</evidence>
<dbReference type="NCBIfam" id="TIGR00744">
    <property type="entry name" value="ROK_glcA_fam"/>
    <property type="match status" value="1"/>
</dbReference>
<dbReference type="PROSITE" id="PS01125">
    <property type="entry name" value="ROK"/>
    <property type="match status" value="1"/>
</dbReference>